<comment type="caution">
    <text evidence="1">The sequence shown here is derived from an EMBL/GenBank/DDBJ whole genome shotgun (WGS) entry which is preliminary data.</text>
</comment>
<dbReference type="Proteomes" id="UP001266807">
    <property type="component" value="Unassembled WGS sequence"/>
</dbReference>
<evidence type="ECO:0000313" key="2">
    <source>
        <dbReference type="Proteomes" id="UP001266807"/>
    </source>
</evidence>
<proteinExistence type="predicted"/>
<reference evidence="1 2" key="1">
    <citation type="submission" date="2023-07" db="EMBL/GenBank/DDBJ databases">
        <title>Sorghum-associated microbial communities from plants grown in Nebraska, USA.</title>
        <authorList>
            <person name="Schachtman D."/>
        </authorList>
    </citation>
    <scope>NUCLEOTIDE SEQUENCE [LARGE SCALE GENOMIC DNA]</scope>
    <source>
        <strain evidence="1 2">BE143</strain>
    </source>
</reference>
<keyword evidence="2" id="KW-1185">Reference proteome</keyword>
<organism evidence="1 2">
    <name type="scientific">Paenibacillus peoriae</name>
    <dbReference type="NCBI Taxonomy" id="59893"/>
    <lineage>
        <taxon>Bacteria</taxon>
        <taxon>Bacillati</taxon>
        <taxon>Bacillota</taxon>
        <taxon>Bacilli</taxon>
        <taxon>Bacillales</taxon>
        <taxon>Paenibacillaceae</taxon>
        <taxon>Paenibacillus</taxon>
    </lineage>
</organism>
<protein>
    <submittedName>
        <fullName evidence="1">Uncharacterized protein</fullName>
    </submittedName>
</protein>
<accession>A0ABU1QI94</accession>
<dbReference type="EMBL" id="JAVDUG010000004">
    <property type="protein sequence ID" value="MDR6779371.1"/>
    <property type="molecule type" value="Genomic_DNA"/>
</dbReference>
<dbReference type="RefSeq" id="WP_310168667.1">
    <property type="nucleotide sequence ID" value="NZ_JAVDUG010000004.1"/>
</dbReference>
<evidence type="ECO:0000313" key="1">
    <source>
        <dbReference type="EMBL" id="MDR6779371.1"/>
    </source>
</evidence>
<gene>
    <name evidence="1" type="ORF">J2W98_003651</name>
</gene>
<name>A0ABU1QI94_9BACL</name>
<sequence length="84" mass="9328">MNQSIKITKLIAKALNAVGCAIGVTYNEYTSSELRRVMLELAEEGACDSQYEGCGYFNLGLVDSIHIDEMSDVFIAKSLIRNYK</sequence>